<dbReference type="GeneID" id="19301767"/>
<proteinExistence type="predicted"/>
<dbReference type="Proteomes" id="UP000030669">
    <property type="component" value="Unassembled WGS sequence"/>
</dbReference>
<accession>S7QBN2</accession>
<dbReference type="AlphaFoldDB" id="S7QBN2"/>
<dbReference type="KEGG" id="gtr:GLOTRDRAFT_128704"/>
<reference evidence="1 2" key="1">
    <citation type="journal article" date="2012" name="Science">
        <title>The Paleozoic origin of enzymatic lignin decomposition reconstructed from 31 fungal genomes.</title>
        <authorList>
            <person name="Floudas D."/>
            <person name="Binder M."/>
            <person name="Riley R."/>
            <person name="Barry K."/>
            <person name="Blanchette R.A."/>
            <person name="Henrissat B."/>
            <person name="Martinez A.T."/>
            <person name="Otillar R."/>
            <person name="Spatafora J.W."/>
            <person name="Yadav J.S."/>
            <person name="Aerts A."/>
            <person name="Benoit I."/>
            <person name="Boyd A."/>
            <person name="Carlson A."/>
            <person name="Copeland A."/>
            <person name="Coutinho P.M."/>
            <person name="de Vries R.P."/>
            <person name="Ferreira P."/>
            <person name="Findley K."/>
            <person name="Foster B."/>
            <person name="Gaskell J."/>
            <person name="Glotzer D."/>
            <person name="Gorecki P."/>
            <person name="Heitman J."/>
            <person name="Hesse C."/>
            <person name="Hori C."/>
            <person name="Igarashi K."/>
            <person name="Jurgens J.A."/>
            <person name="Kallen N."/>
            <person name="Kersten P."/>
            <person name="Kohler A."/>
            <person name="Kuees U."/>
            <person name="Kumar T.K.A."/>
            <person name="Kuo A."/>
            <person name="LaButti K."/>
            <person name="Larrondo L.F."/>
            <person name="Lindquist E."/>
            <person name="Ling A."/>
            <person name="Lombard V."/>
            <person name="Lucas S."/>
            <person name="Lundell T."/>
            <person name="Martin R."/>
            <person name="McLaughlin D.J."/>
            <person name="Morgenstern I."/>
            <person name="Morin E."/>
            <person name="Murat C."/>
            <person name="Nagy L.G."/>
            <person name="Nolan M."/>
            <person name="Ohm R.A."/>
            <person name="Patyshakuliyeva A."/>
            <person name="Rokas A."/>
            <person name="Ruiz-Duenas F.J."/>
            <person name="Sabat G."/>
            <person name="Salamov A."/>
            <person name="Samejima M."/>
            <person name="Schmutz J."/>
            <person name="Slot J.C."/>
            <person name="St John F."/>
            <person name="Stenlid J."/>
            <person name="Sun H."/>
            <person name="Sun S."/>
            <person name="Syed K."/>
            <person name="Tsang A."/>
            <person name="Wiebenga A."/>
            <person name="Young D."/>
            <person name="Pisabarro A."/>
            <person name="Eastwood D.C."/>
            <person name="Martin F."/>
            <person name="Cullen D."/>
            <person name="Grigoriev I.V."/>
            <person name="Hibbett D.S."/>
        </authorList>
    </citation>
    <scope>NUCLEOTIDE SEQUENCE [LARGE SCALE GENOMIC DNA]</scope>
    <source>
        <strain evidence="1 2">ATCC 11539</strain>
    </source>
</reference>
<protein>
    <submittedName>
        <fullName evidence="1">Uncharacterized protein</fullName>
    </submittedName>
</protein>
<keyword evidence="2" id="KW-1185">Reference proteome</keyword>
<name>S7QBN2_GLOTA</name>
<gene>
    <name evidence="1" type="ORF">GLOTRDRAFT_128704</name>
</gene>
<dbReference type="RefSeq" id="XP_007865439.1">
    <property type="nucleotide sequence ID" value="XM_007867248.1"/>
</dbReference>
<evidence type="ECO:0000313" key="1">
    <source>
        <dbReference type="EMBL" id="EPQ56768.1"/>
    </source>
</evidence>
<evidence type="ECO:0000313" key="2">
    <source>
        <dbReference type="Proteomes" id="UP000030669"/>
    </source>
</evidence>
<dbReference type="HOGENOM" id="CLU_2483574_0_0_1"/>
<sequence length="87" mass="8934">MAITGEAHGFHPPPSTLLWHELPGARSVNAADNLILVLAGCGACGIKCSQPLPYSARAAGLLASRHIIAPVRVPGLSDSNSITRATP</sequence>
<dbReference type="EMBL" id="KB469300">
    <property type="protein sequence ID" value="EPQ56768.1"/>
    <property type="molecule type" value="Genomic_DNA"/>
</dbReference>
<organism evidence="1 2">
    <name type="scientific">Gloeophyllum trabeum (strain ATCC 11539 / FP-39264 / Madison 617)</name>
    <name type="common">Brown rot fungus</name>
    <dbReference type="NCBI Taxonomy" id="670483"/>
    <lineage>
        <taxon>Eukaryota</taxon>
        <taxon>Fungi</taxon>
        <taxon>Dikarya</taxon>
        <taxon>Basidiomycota</taxon>
        <taxon>Agaricomycotina</taxon>
        <taxon>Agaricomycetes</taxon>
        <taxon>Gloeophyllales</taxon>
        <taxon>Gloeophyllaceae</taxon>
        <taxon>Gloeophyllum</taxon>
    </lineage>
</organism>